<dbReference type="Gene3D" id="3.30.420.10">
    <property type="entry name" value="Ribonuclease H-like superfamily/Ribonuclease H"/>
    <property type="match status" value="1"/>
</dbReference>
<dbReference type="InterPro" id="IPR036397">
    <property type="entry name" value="RNaseH_sf"/>
</dbReference>
<dbReference type="AlphaFoldDB" id="A0A834TZJ8"/>
<protein>
    <submittedName>
        <fullName evidence="3">Ribonuclease H</fullName>
    </submittedName>
</protein>
<dbReference type="SUPFAM" id="SSF56219">
    <property type="entry name" value="DNase I-like"/>
    <property type="match status" value="1"/>
</dbReference>
<evidence type="ECO:0000313" key="4">
    <source>
        <dbReference type="Proteomes" id="UP000634136"/>
    </source>
</evidence>
<dbReference type="GO" id="GO:0004523">
    <property type="term" value="F:RNA-DNA hybrid ribonuclease activity"/>
    <property type="evidence" value="ECO:0007669"/>
    <property type="project" value="InterPro"/>
</dbReference>
<dbReference type="SUPFAM" id="SSF53098">
    <property type="entry name" value="Ribonuclease H-like"/>
    <property type="match status" value="1"/>
</dbReference>
<keyword evidence="4" id="KW-1185">Reference proteome</keyword>
<dbReference type="Pfam" id="PF13966">
    <property type="entry name" value="zf-RVT"/>
    <property type="match status" value="1"/>
</dbReference>
<dbReference type="InterPro" id="IPR012337">
    <property type="entry name" value="RNaseH-like_sf"/>
</dbReference>
<dbReference type="InterPro" id="IPR036691">
    <property type="entry name" value="Endo/exonu/phosph_ase_sf"/>
</dbReference>
<dbReference type="OrthoDB" id="1407557at2759"/>
<reference evidence="3" key="1">
    <citation type="submission" date="2020-09" db="EMBL/GenBank/DDBJ databases">
        <title>Genome-Enabled Discovery of Anthraquinone Biosynthesis in Senna tora.</title>
        <authorList>
            <person name="Kang S.-H."/>
            <person name="Pandey R.P."/>
            <person name="Lee C.-M."/>
            <person name="Sim J.-S."/>
            <person name="Jeong J.-T."/>
            <person name="Choi B.-S."/>
            <person name="Jung M."/>
            <person name="Ginzburg D."/>
            <person name="Zhao K."/>
            <person name="Won S.Y."/>
            <person name="Oh T.-J."/>
            <person name="Yu Y."/>
            <person name="Kim N.-H."/>
            <person name="Lee O.R."/>
            <person name="Lee T.-H."/>
            <person name="Bashyal P."/>
            <person name="Kim T.-S."/>
            <person name="Lee W.-H."/>
            <person name="Kawkins C."/>
            <person name="Kim C.-K."/>
            <person name="Kim J.S."/>
            <person name="Ahn B.O."/>
            <person name="Rhee S.Y."/>
            <person name="Sohng J.K."/>
        </authorList>
    </citation>
    <scope>NUCLEOTIDE SEQUENCE</scope>
    <source>
        <tissue evidence="3">Leaf</tissue>
    </source>
</reference>
<dbReference type="PANTHER" id="PTHR47074">
    <property type="entry name" value="BNAC02G40300D PROTEIN"/>
    <property type="match status" value="1"/>
</dbReference>
<dbReference type="GO" id="GO:0003676">
    <property type="term" value="F:nucleic acid binding"/>
    <property type="evidence" value="ECO:0007669"/>
    <property type="project" value="InterPro"/>
</dbReference>
<dbReference type="PANTHER" id="PTHR47074:SF11">
    <property type="entry name" value="REVERSE TRANSCRIPTASE-LIKE PROTEIN"/>
    <property type="match status" value="1"/>
</dbReference>
<dbReference type="InterPro" id="IPR026960">
    <property type="entry name" value="RVT-Znf"/>
</dbReference>
<dbReference type="EMBL" id="JAAIUW010000005">
    <property type="protein sequence ID" value="KAF7831272.1"/>
    <property type="molecule type" value="Genomic_DNA"/>
</dbReference>
<organism evidence="3 4">
    <name type="scientific">Senna tora</name>
    <dbReference type="NCBI Taxonomy" id="362788"/>
    <lineage>
        <taxon>Eukaryota</taxon>
        <taxon>Viridiplantae</taxon>
        <taxon>Streptophyta</taxon>
        <taxon>Embryophyta</taxon>
        <taxon>Tracheophyta</taxon>
        <taxon>Spermatophyta</taxon>
        <taxon>Magnoliopsida</taxon>
        <taxon>eudicotyledons</taxon>
        <taxon>Gunneridae</taxon>
        <taxon>Pentapetalae</taxon>
        <taxon>rosids</taxon>
        <taxon>fabids</taxon>
        <taxon>Fabales</taxon>
        <taxon>Fabaceae</taxon>
        <taxon>Caesalpinioideae</taxon>
        <taxon>Cassia clade</taxon>
        <taxon>Senna</taxon>
    </lineage>
</organism>
<evidence type="ECO:0000313" key="3">
    <source>
        <dbReference type="EMBL" id="KAF7831272.1"/>
    </source>
</evidence>
<gene>
    <name evidence="3" type="ORF">G2W53_013605</name>
</gene>
<evidence type="ECO:0000259" key="2">
    <source>
        <dbReference type="Pfam" id="PF13966"/>
    </source>
</evidence>
<dbReference type="CDD" id="cd06222">
    <property type="entry name" value="RNase_H_like"/>
    <property type="match status" value="1"/>
</dbReference>
<proteinExistence type="predicted"/>
<dbReference type="InterPro" id="IPR044730">
    <property type="entry name" value="RNase_H-like_dom_plant"/>
</dbReference>
<dbReference type="InterPro" id="IPR002156">
    <property type="entry name" value="RNaseH_domain"/>
</dbReference>
<sequence length="851" mass="97634">MMESEKKGGAPKALQSMMDFRSTLDNCGLQDPGFTGYPFTWSNGRCGEDNVQERLDRACVTEEWLCLYPFISVEHNTRSFSDHCVVVVEFDEVIPEASTKGKRLFRFEESWCNEPSCHELVASGWDAGSNIVEKIKHVSSAFQEANFYNTSSIRKKIKHLEESITILKHLDLTDAVKLKIQNAQAELDNLLKNEEILWRQRSRAIWLKEGDLNTKFFHRKASQRKRRNMIFRIRDDHNRVHSDLDGINNTITSYFRNLFKASNLLGVEEVCRTVKYKVSDLQCEILSKPFSIEDVKMTLDSMHPSKAPGPNGMTALFFQNFWNKVGAEVSTTALQILNEEIEKKIRGLKIGKHSPPITHLFFADDSILFCQATDEAVQSTISIIHSYEQAFGQLVNLEKTELSFSRNVSDIRRNMIQNRMGVKVVESHDKYLGIPTLVGLAMDAELMPGETSGFQAPGALEQKWNSDKVHELFLPFEAKMIVSIPLSWRNIDDRLLWPFEKHDCYSVRSAYHFLMDQRSLESSSSQYDSRWRKLWDLTLPPKVKVFFWRLCHGAIASNLNIFRRGVHCDVNCTKCCDKVESVSHLFLNCPVAKECWFVSPLGFFPSLTDQESFLDWLWDRLAKDNEDTLSWIAMTCWTIWQRRNAFVFDHKNLNLNEAVSQATRLLNDFRQVNFSNPSPSMPITSIWKPPQGNVIKINTDAARISDREWGVGVVARDSSSNLIFVAASKVLSHDDPSLAEALALRWAMGIAYHNNLPDVEFESDCLVIINTFHKGNRDASLLENVIKDCESLSKCFNSFSLTHIKRDGNRVAHHVAKNLHSAETEFWFSNFPFPVVNLVQNDVLRFYNFND</sequence>
<dbReference type="InterPro" id="IPR052929">
    <property type="entry name" value="RNase_H-like_EbsB-rel"/>
</dbReference>
<feature type="domain" description="RNase H type-1" evidence="1">
    <location>
        <begin position="707"/>
        <end position="817"/>
    </location>
</feature>
<evidence type="ECO:0000259" key="1">
    <source>
        <dbReference type="Pfam" id="PF13456"/>
    </source>
</evidence>
<comment type="caution">
    <text evidence="3">The sequence shown here is derived from an EMBL/GenBank/DDBJ whole genome shotgun (WGS) entry which is preliminary data.</text>
</comment>
<dbReference type="Pfam" id="PF13456">
    <property type="entry name" value="RVT_3"/>
    <property type="match status" value="1"/>
</dbReference>
<feature type="domain" description="Reverse transcriptase zinc-binding" evidence="2">
    <location>
        <begin position="505"/>
        <end position="596"/>
    </location>
</feature>
<dbReference type="Gene3D" id="3.60.10.10">
    <property type="entry name" value="Endonuclease/exonuclease/phosphatase"/>
    <property type="match status" value="1"/>
</dbReference>
<name>A0A834TZJ8_9FABA</name>
<dbReference type="Proteomes" id="UP000634136">
    <property type="component" value="Unassembled WGS sequence"/>
</dbReference>
<accession>A0A834TZJ8</accession>